<evidence type="ECO:0000313" key="2">
    <source>
        <dbReference type="Proteomes" id="UP000011668"/>
    </source>
</evidence>
<proteinExistence type="predicted"/>
<reference evidence="1 2" key="1">
    <citation type="journal article" date="2013" name="Nat. Commun.">
        <title>The evolution and pathogenic mechanisms of the rice sheath blight pathogen.</title>
        <authorList>
            <person name="Zheng A."/>
            <person name="Lin R."/>
            <person name="Xu L."/>
            <person name="Qin P."/>
            <person name="Tang C."/>
            <person name="Ai P."/>
            <person name="Zhang D."/>
            <person name="Liu Y."/>
            <person name="Sun Z."/>
            <person name="Feng H."/>
            <person name="Wang Y."/>
            <person name="Chen Y."/>
            <person name="Liang X."/>
            <person name="Fu R."/>
            <person name="Li Q."/>
            <person name="Zhang J."/>
            <person name="Yu X."/>
            <person name="Xie Z."/>
            <person name="Ding L."/>
            <person name="Guan P."/>
            <person name="Tang J."/>
            <person name="Liang Y."/>
            <person name="Wang S."/>
            <person name="Deng Q."/>
            <person name="Li S."/>
            <person name="Zhu J."/>
            <person name="Wang L."/>
            <person name="Liu H."/>
            <person name="Li P."/>
        </authorList>
    </citation>
    <scope>NUCLEOTIDE SEQUENCE [LARGE SCALE GENOMIC DNA]</scope>
    <source>
        <strain evidence="2">AG-1 IA</strain>
    </source>
</reference>
<gene>
    <name evidence="1" type="ORF">AG1IA_09631</name>
</gene>
<sequence length="177" mass="20490">MLLHKSINCDSQDKKQEARIADIKHIVKDVLKEQIAEHMRPQIQEQIRLELRQQIQAAVKEQISEHLPVSLQDQADESKRQLIEVRNSLLNRSRLVGQMPPYVQPTWTMHLRLSSKPTAKNPPWLHKPCDNSSHTIVCQLRLFLHTDDSDPRSEQVPKHVHWFGITAYANTMCANAT</sequence>
<dbReference type="Proteomes" id="UP000011668">
    <property type="component" value="Unassembled WGS sequence"/>
</dbReference>
<evidence type="ECO:0000313" key="1">
    <source>
        <dbReference type="EMBL" id="ELU36339.1"/>
    </source>
</evidence>
<name>L8WJ16_THACA</name>
<dbReference type="AlphaFoldDB" id="L8WJ16"/>
<keyword evidence="2" id="KW-1185">Reference proteome</keyword>
<dbReference type="EMBL" id="AFRT01003650">
    <property type="protein sequence ID" value="ELU36339.1"/>
    <property type="molecule type" value="Genomic_DNA"/>
</dbReference>
<dbReference type="HOGENOM" id="CLU_1518858_0_0_1"/>
<dbReference type="OrthoDB" id="3181072at2759"/>
<comment type="caution">
    <text evidence="1">The sequence shown here is derived from an EMBL/GenBank/DDBJ whole genome shotgun (WGS) entry which is preliminary data.</text>
</comment>
<accession>L8WJ16</accession>
<protein>
    <submittedName>
        <fullName evidence="1">Uncharacterized protein</fullName>
    </submittedName>
</protein>
<organism evidence="1 2">
    <name type="scientific">Thanatephorus cucumeris (strain AG1-IA)</name>
    <name type="common">Rice sheath blight fungus</name>
    <name type="synonym">Rhizoctonia solani</name>
    <dbReference type="NCBI Taxonomy" id="983506"/>
    <lineage>
        <taxon>Eukaryota</taxon>
        <taxon>Fungi</taxon>
        <taxon>Dikarya</taxon>
        <taxon>Basidiomycota</taxon>
        <taxon>Agaricomycotina</taxon>
        <taxon>Agaricomycetes</taxon>
        <taxon>Cantharellales</taxon>
        <taxon>Ceratobasidiaceae</taxon>
        <taxon>Rhizoctonia</taxon>
        <taxon>Rhizoctonia solani AG-1</taxon>
    </lineage>
</organism>